<keyword evidence="2" id="KW-1185">Reference proteome</keyword>
<sequence>MFAGAQMFDNGPAVNVPQAVGFSFVAMSSGQGFYRALEKWRISGLLPSLGRSPQAQYGYFDVSFDNINQWILSEVDFSRISKDMEDNTNIQKAGSE</sequence>
<name>A0AAW1U880_9CUCU</name>
<dbReference type="AlphaFoldDB" id="A0AAW1U880"/>
<protein>
    <submittedName>
        <fullName evidence="1">Uncharacterized protein</fullName>
    </submittedName>
</protein>
<evidence type="ECO:0000313" key="1">
    <source>
        <dbReference type="EMBL" id="KAK9879927.1"/>
    </source>
</evidence>
<dbReference type="Proteomes" id="UP001431783">
    <property type="component" value="Unassembled WGS sequence"/>
</dbReference>
<comment type="caution">
    <text evidence="1">The sequence shown here is derived from an EMBL/GenBank/DDBJ whole genome shotgun (WGS) entry which is preliminary data.</text>
</comment>
<reference evidence="1 2" key="1">
    <citation type="submission" date="2023-03" db="EMBL/GenBank/DDBJ databases">
        <title>Genome insight into feeding habits of ladybird beetles.</title>
        <authorList>
            <person name="Li H.-S."/>
            <person name="Huang Y.-H."/>
            <person name="Pang H."/>
        </authorList>
    </citation>
    <scope>NUCLEOTIDE SEQUENCE [LARGE SCALE GENOMIC DNA]</scope>
    <source>
        <strain evidence="1">SYSU_2023b</strain>
        <tissue evidence="1">Whole body</tissue>
    </source>
</reference>
<dbReference type="EMBL" id="JARQZJ010000063">
    <property type="protein sequence ID" value="KAK9879927.1"/>
    <property type="molecule type" value="Genomic_DNA"/>
</dbReference>
<evidence type="ECO:0000313" key="2">
    <source>
        <dbReference type="Proteomes" id="UP001431783"/>
    </source>
</evidence>
<gene>
    <name evidence="1" type="ORF">WA026_008431</name>
</gene>
<organism evidence="1 2">
    <name type="scientific">Henosepilachna vigintioctopunctata</name>
    <dbReference type="NCBI Taxonomy" id="420089"/>
    <lineage>
        <taxon>Eukaryota</taxon>
        <taxon>Metazoa</taxon>
        <taxon>Ecdysozoa</taxon>
        <taxon>Arthropoda</taxon>
        <taxon>Hexapoda</taxon>
        <taxon>Insecta</taxon>
        <taxon>Pterygota</taxon>
        <taxon>Neoptera</taxon>
        <taxon>Endopterygota</taxon>
        <taxon>Coleoptera</taxon>
        <taxon>Polyphaga</taxon>
        <taxon>Cucujiformia</taxon>
        <taxon>Coccinelloidea</taxon>
        <taxon>Coccinellidae</taxon>
        <taxon>Epilachninae</taxon>
        <taxon>Epilachnini</taxon>
        <taxon>Henosepilachna</taxon>
    </lineage>
</organism>
<proteinExistence type="predicted"/>
<accession>A0AAW1U880</accession>